<keyword evidence="6" id="KW-1185">Reference proteome</keyword>
<keyword evidence="2" id="KW-0677">Repeat</keyword>
<sequence length="412" mass="47286">MAIRSSSSSSLLSNLRKYQSKTPSFLSFSRAPFSSSSSGSISPITNHMEEESENQENDDNLKTRLFKLRFPKRSATTAIQNWINEGNQVTLPELRQLAKDLNKSHRFKHALEISEWIVTHKEFELSDTDYATRINLMTKVFGVDSAERYFEGLPQAAKTGETYTALLHSYASAKLTDRAESFFEKIQRENVCVSALAYNEMMTLYVSVGQLEKVSLVIEEMKRQNVSRDLYSYNLWISSCAGCMDIDSVRRILDEMSCDCNSKEGWVPYRQLTEIYIIVSNLVNSVDENSLVEAERKISQREWITYDFLIILYTGLRYKERIDAIWKSLKMTAQKMTSRNYMCVLSSYVMLGEFEEAGGVLDEWKESKSVDFDTKQCRKLVDAFAGVGLVEKAELLRTLMIRKDCNPVEESD</sequence>
<dbReference type="AlphaFoldDB" id="A0A4Y7IHI4"/>
<name>A0A4Y7IHI4_PAPSO</name>
<dbReference type="Pfam" id="PF01535">
    <property type="entry name" value="PPR"/>
    <property type="match status" value="2"/>
</dbReference>
<dbReference type="NCBIfam" id="TIGR00756">
    <property type="entry name" value="PPR"/>
    <property type="match status" value="2"/>
</dbReference>
<dbReference type="GO" id="GO:0003729">
    <property type="term" value="F:mRNA binding"/>
    <property type="evidence" value="ECO:0007669"/>
    <property type="project" value="UniProtKB-ARBA"/>
</dbReference>
<feature type="compositionally biased region" description="Low complexity" evidence="4">
    <location>
        <begin position="29"/>
        <end position="43"/>
    </location>
</feature>
<feature type="repeat" description="PPR" evidence="3">
    <location>
        <begin position="159"/>
        <end position="193"/>
    </location>
</feature>
<gene>
    <name evidence="5" type="ORF">C5167_039830</name>
</gene>
<dbReference type="Gramene" id="RZC46889">
    <property type="protein sequence ID" value="RZC46889"/>
    <property type="gene ID" value="C5167_039830"/>
</dbReference>
<dbReference type="EMBL" id="CM010715">
    <property type="protein sequence ID" value="RZC46889.1"/>
    <property type="molecule type" value="Genomic_DNA"/>
</dbReference>
<evidence type="ECO:0000256" key="2">
    <source>
        <dbReference type="ARBA" id="ARBA00022737"/>
    </source>
</evidence>
<dbReference type="Gene3D" id="1.25.40.10">
    <property type="entry name" value="Tetratricopeptide repeat domain"/>
    <property type="match status" value="2"/>
</dbReference>
<dbReference type="PROSITE" id="PS51375">
    <property type="entry name" value="PPR"/>
    <property type="match status" value="2"/>
</dbReference>
<dbReference type="GO" id="GO:0005739">
    <property type="term" value="C:mitochondrion"/>
    <property type="evidence" value="ECO:0007669"/>
    <property type="project" value="TreeGrafter"/>
</dbReference>
<evidence type="ECO:0000313" key="6">
    <source>
        <dbReference type="Proteomes" id="UP000316621"/>
    </source>
</evidence>
<organism evidence="5 6">
    <name type="scientific">Papaver somniferum</name>
    <name type="common">Opium poppy</name>
    <dbReference type="NCBI Taxonomy" id="3469"/>
    <lineage>
        <taxon>Eukaryota</taxon>
        <taxon>Viridiplantae</taxon>
        <taxon>Streptophyta</taxon>
        <taxon>Embryophyta</taxon>
        <taxon>Tracheophyta</taxon>
        <taxon>Spermatophyta</taxon>
        <taxon>Magnoliopsida</taxon>
        <taxon>Ranunculales</taxon>
        <taxon>Papaveraceae</taxon>
        <taxon>Papaveroideae</taxon>
        <taxon>Papaver</taxon>
    </lineage>
</organism>
<protein>
    <recommendedName>
        <fullName evidence="7">Pentacotripeptide-repeat region of PRORP domain-containing protein</fullName>
    </recommendedName>
</protein>
<proteinExistence type="inferred from homology"/>
<comment type="similarity">
    <text evidence="1">Belongs to the PPR family. P subfamily.</text>
</comment>
<evidence type="ECO:0000256" key="4">
    <source>
        <dbReference type="SAM" id="MobiDB-lite"/>
    </source>
</evidence>
<feature type="region of interest" description="Disordered" evidence="4">
    <location>
        <begin position="29"/>
        <end position="60"/>
    </location>
</feature>
<accession>A0A4Y7IHI4</accession>
<evidence type="ECO:0000256" key="3">
    <source>
        <dbReference type="PROSITE-ProRule" id="PRU00708"/>
    </source>
</evidence>
<dbReference type="STRING" id="3469.A0A4Y7IHI4"/>
<dbReference type="PANTHER" id="PTHR45717:SF4">
    <property type="entry name" value="OS04G0450200 PROTEIN"/>
    <property type="match status" value="1"/>
</dbReference>
<dbReference type="InterPro" id="IPR011990">
    <property type="entry name" value="TPR-like_helical_dom_sf"/>
</dbReference>
<dbReference type="OMA" id="NYICIIS"/>
<dbReference type="FunFam" id="1.25.40.10:FF:001248">
    <property type="entry name" value="Pentatricopeptide repeat-containing protein At5g09450, mitochondrial"/>
    <property type="match status" value="1"/>
</dbReference>
<dbReference type="PANTHER" id="PTHR45717">
    <property type="entry name" value="OS12G0527900 PROTEIN"/>
    <property type="match status" value="1"/>
</dbReference>
<dbReference type="OrthoDB" id="185373at2759"/>
<reference evidence="5 6" key="1">
    <citation type="journal article" date="2018" name="Science">
        <title>The opium poppy genome and morphinan production.</title>
        <authorList>
            <person name="Guo L."/>
            <person name="Winzer T."/>
            <person name="Yang X."/>
            <person name="Li Y."/>
            <person name="Ning Z."/>
            <person name="He Z."/>
            <person name="Teodor R."/>
            <person name="Lu Y."/>
            <person name="Bowser T.A."/>
            <person name="Graham I.A."/>
            <person name="Ye K."/>
        </authorList>
    </citation>
    <scope>NUCLEOTIDE SEQUENCE [LARGE SCALE GENOMIC DNA]</scope>
    <source>
        <strain evidence="6">cv. HN1</strain>
        <tissue evidence="5">Leaves</tissue>
    </source>
</reference>
<feature type="repeat" description="PPR" evidence="3">
    <location>
        <begin position="194"/>
        <end position="228"/>
    </location>
</feature>
<evidence type="ECO:0000313" key="5">
    <source>
        <dbReference type="EMBL" id="RZC46889.1"/>
    </source>
</evidence>
<dbReference type="Proteomes" id="UP000316621">
    <property type="component" value="Chromosome 1"/>
</dbReference>
<evidence type="ECO:0008006" key="7">
    <source>
        <dbReference type="Google" id="ProtNLM"/>
    </source>
</evidence>
<dbReference type="InterPro" id="IPR002885">
    <property type="entry name" value="PPR_rpt"/>
</dbReference>
<dbReference type="Pfam" id="PF13041">
    <property type="entry name" value="PPR_2"/>
    <property type="match status" value="1"/>
</dbReference>
<evidence type="ECO:0000256" key="1">
    <source>
        <dbReference type="ARBA" id="ARBA00007626"/>
    </source>
</evidence>